<dbReference type="InterPro" id="IPR015797">
    <property type="entry name" value="NUDIX_hydrolase-like_dom_sf"/>
</dbReference>
<dbReference type="InterPro" id="IPR000086">
    <property type="entry name" value="NUDIX_hydrolase_dom"/>
</dbReference>
<reference evidence="7" key="1">
    <citation type="submission" date="2020-10" db="EMBL/GenBank/DDBJ databases">
        <title>Sequencing the genomes of 1000 actinobacteria strains.</title>
        <authorList>
            <person name="Klenk H.-P."/>
        </authorList>
    </citation>
    <scope>NUCLEOTIDE SEQUENCE</scope>
    <source>
        <strain evidence="7">DSM 46832</strain>
    </source>
</reference>
<evidence type="ECO:0000313" key="8">
    <source>
        <dbReference type="Proteomes" id="UP000649753"/>
    </source>
</evidence>
<evidence type="ECO:0000256" key="4">
    <source>
        <dbReference type="ARBA" id="ARBA00022842"/>
    </source>
</evidence>
<comment type="similarity">
    <text evidence="2 5">Belongs to the Nudix hydrolase family.</text>
</comment>
<dbReference type="CDD" id="cd04685">
    <property type="entry name" value="NUDIX_Hydrolase"/>
    <property type="match status" value="1"/>
</dbReference>
<keyword evidence="3 5" id="KW-0378">Hydrolase</keyword>
<keyword evidence="4" id="KW-0460">Magnesium</keyword>
<dbReference type="InterPro" id="IPR020476">
    <property type="entry name" value="Nudix_hydrolase"/>
</dbReference>
<dbReference type="GO" id="GO:0016787">
    <property type="term" value="F:hydrolase activity"/>
    <property type="evidence" value="ECO:0007669"/>
    <property type="project" value="UniProtKB-KW"/>
</dbReference>
<feature type="domain" description="Nudix hydrolase" evidence="6">
    <location>
        <begin position="5"/>
        <end position="147"/>
    </location>
</feature>
<dbReference type="EMBL" id="JADBEB010000001">
    <property type="protein sequence ID" value="MBE1487835.1"/>
    <property type="molecule type" value="Genomic_DNA"/>
</dbReference>
<dbReference type="SUPFAM" id="SSF55811">
    <property type="entry name" value="Nudix"/>
    <property type="match status" value="1"/>
</dbReference>
<proteinExistence type="inferred from homology"/>
<dbReference type="AlphaFoldDB" id="A0A927M6M1"/>
<dbReference type="PROSITE" id="PS00893">
    <property type="entry name" value="NUDIX_BOX"/>
    <property type="match status" value="1"/>
</dbReference>
<dbReference type="Pfam" id="PF00293">
    <property type="entry name" value="NUDIX"/>
    <property type="match status" value="1"/>
</dbReference>
<accession>A0A927M6M1</accession>
<evidence type="ECO:0000256" key="3">
    <source>
        <dbReference type="ARBA" id="ARBA00022801"/>
    </source>
</evidence>
<protein>
    <submittedName>
        <fullName evidence="7">8-oxo-dGTP pyrophosphatase MutT (NUDIX family)</fullName>
    </submittedName>
</protein>
<name>A0A927M6M1_9ACTN</name>
<dbReference type="PANTHER" id="PTHR43046">
    <property type="entry name" value="GDP-MANNOSE MANNOSYL HYDROLASE"/>
    <property type="match status" value="1"/>
</dbReference>
<sequence>MTVFSPRQAARILLIDAAGRVLLFRGWDPARPEHRYWFTPGGGLDPGETPAAGAARELAEETGLRVTPDELGEPVWREVTEFTFGGQWYRQEQQFFLVRIPAWEVDTAGFDQIERETIDAHRWWTMDELARTPERFYPTDLPEVLRRALESE</sequence>
<dbReference type="InterPro" id="IPR020084">
    <property type="entry name" value="NUDIX_hydrolase_CS"/>
</dbReference>
<comment type="caution">
    <text evidence="7">The sequence shown here is derived from an EMBL/GenBank/DDBJ whole genome shotgun (WGS) entry which is preliminary data.</text>
</comment>
<keyword evidence="8" id="KW-1185">Reference proteome</keyword>
<organism evidence="7 8">
    <name type="scientific">Plantactinospora soyae</name>
    <dbReference type="NCBI Taxonomy" id="1544732"/>
    <lineage>
        <taxon>Bacteria</taxon>
        <taxon>Bacillati</taxon>
        <taxon>Actinomycetota</taxon>
        <taxon>Actinomycetes</taxon>
        <taxon>Micromonosporales</taxon>
        <taxon>Micromonosporaceae</taxon>
        <taxon>Plantactinospora</taxon>
    </lineage>
</organism>
<dbReference type="RefSeq" id="WP_192767614.1">
    <property type="nucleotide sequence ID" value="NZ_JADBEB010000001.1"/>
</dbReference>
<dbReference type="PROSITE" id="PS51462">
    <property type="entry name" value="NUDIX"/>
    <property type="match status" value="1"/>
</dbReference>
<dbReference type="Gene3D" id="3.90.79.10">
    <property type="entry name" value="Nucleoside Triphosphate Pyrophosphohydrolase"/>
    <property type="match status" value="1"/>
</dbReference>
<dbReference type="Proteomes" id="UP000649753">
    <property type="component" value="Unassembled WGS sequence"/>
</dbReference>
<evidence type="ECO:0000256" key="2">
    <source>
        <dbReference type="ARBA" id="ARBA00005582"/>
    </source>
</evidence>
<evidence type="ECO:0000259" key="6">
    <source>
        <dbReference type="PROSITE" id="PS51462"/>
    </source>
</evidence>
<gene>
    <name evidence="7" type="ORF">H4W31_003473</name>
</gene>
<comment type="cofactor">
    <cofactor evidence="1">
        <name>Mg(2+)</name>
        <dbReference type="ChEBI" id="CHEBI:18420"/>
    </cofactor>
</comment>
<evidence type="ECO:0000313" key="7">
    <source>
        <dbReference type="EMBL" id="MBE1487835.1"/>
    </source>
</evidence>
<dbReference type="PANTHER" id="PTHR43046:SF12">
    <property type="entry name" value="GDP-MANNOSE MANNOSYL HYDROLASE"/>
    <property type="match status" value="1"/>
</dbReference>
<dbReference type="PRINTS" id="PR00502">
    <property type="entry name" value="NUDIXFAMILY"/>
</dbReference>
<evidence type="ECO:0000256" key="1">
    <source>
        <dbReference type="ARBA" id="ARBA00001946"/>
    </source>
</evidence>
<evidence type="ECO:0000256" key="5">
    <source>
        <dbReference type="RuleBase" id="RU003476"/>
    </source>
</evidence>